<dbReference type="Gene3D" id="6.20.220.10">
    <property type="entry name" value="ClpX chaperone, C4-type zinc finger domain"/>
    <property type="match status" value="1"/>
</dbReference>
<keyword evidence="2" id="KW-1185">Reference proteome</keyword>
<evidence type="ECO:0000313" key="2">
    <source>
        <dbReference type="Proteomes" id="UP001322785"/>
    </source>
</evidence>
<name>A0ABZ0ZC12_9HYPH</name>
<accession>A0ABZ0ZC12</accession>
<reference evidence="1 2" key="1">
    <citation type="submission" date="2023-12" db="EMBL/GenBank/DDBJ databases">
        <authorList>
            <person name="Menendez E."/>
            <person name="Kaur S."/>
            <person name="Flores-Felix J.D."/>
            <person name="diCenzo G.C."/>
            <person name="Peix A."/>
            <person name="Velazquez E."/>
        </authorList>
    </citation>
    <scope>NUCLEOTIDE SEQUENCE [LARGE SCALE GENOMIC DNA]</scope>
    <source>
        <strain evidence="1 2">CIP 108029</strain>
    </source>
</reference>
<dbReference type="EMBL" id="CP140635">
    <property type="protein sequence ID" value="WQN36641.1"/>
    <property type="molecule type" value="Genomic_DNA"/>
</dbReference>
<dbReference type="Proteomes" id="UP001322785">
    <property type="component" value="Chromosome"/>
</dbReference>
<organism evidence="1 2">
    <name type="scientific">Rhizobium indigoferae</name>
    <dbReference type="NCBI Taxonomy" id="158891"/>
    <lineage>
        <taxon>Bacteria</taxon>
        <taxon>Pseudomonadati</taxon>
        <taxon>Pseudomonadota</taxon>
        <taxon>Alphaproteobacteria</taxon>
        <taxon>Hyphomicrobiales</taxon>
        <taxon>Rhizobiaceae</taxon>
        <taxon>Rhizobium/Agrobacterium group</taxon>
        <taxon>Rhizobium</taxon>
    </lineage>
</organism>
<evidence type="ECO:0000313" key="1">
    <source>
        <dbReference type="EMBL" id="WQN36641.1"/>
    </source>
</evidence>
<proteinExistence type="predicted"/>
<dbReference type="InterPro" id="IPR038366">
    <property type="entry name" value="Znf_CppX_C4_sf"/>
</dbReference>
<protein>
    <submittedName>
        <fullName evidence="1">ClpX C4-type zinc finger protein</fullName>
    </submittedName>
</protein>
<sequence length="68" mass="7185">MAEIALTIDASPTDVFPEPACSFCGASAGNCRVLIANRLRTAFVCEICAPIVAAQARDTNAKQDERLS</sequence>
<gene>
    <name evidence="1" type="ORF">U5G49_001730</name>
</gene>
<dbReference type="RefSeq" id="WP_193444961.1">
    <property type="nucleotide sequence ID" value="NZ_BSOQ01000045.1"/>
</dbReference>